<evidence type="ECO:0000259" key="1">
    <source>
        <dbReference type="Pfam" id="PF02834"/>
    </source>
</evidence>
<dbReference type="SUPFAM" id="SSF55144">
    <property type="entry name" value="LigT-like"/>
    <property type="match status" value="1"/>
</dbReference>
<feature type="domain" description="Phosphoesterase HXTX" evidence="1">
    <location>
        <begin position="9"/>
        <end position="79"/>
    </location>
</feature>
<organism evidence="2">
    <name type="scientific">marine metagenome</name>
    <dbReference type="NCBI Taxonomy" id="408172"/>
    <lineage>
        <taxon>unclassified sequences</taxon>
        <taxon>metagenomes</taxon>
        <taxon>ecological metagenomes</taxon>
    </lineage>
</organism>
<dbReference type="Gene3D" id="3.90.1140.10">
    <property type="entry name" value="Cyclic phosphodiesterase"/>
    <property type="match status" value="1"/>
</dbReference>
<evidence type="ECO:0000313" key="2">
    <source>
        <dbReference type="EMBL" id="SVD34270.1"/>
    </source>
</evidence>
<name>A0A382UJ89_9ZZZZ</name>
<proteinExistence type="predicted"/>
<feature type="non-terminal residue" evidence="2">
    <location>
        <position position="94"/>
    </location>
</feature>
<reference evidence="2" key="1">
    <citation type="submission" date="2018-05" db="EMBL/GenBank/DDBJ databases">
        <authorList>
            <person name="Lanie J.A."/>
            <person name="Ng W.-L."/>
            <person name="Kazmierczak K.M."/>
            <person name="Andrzejewski T.M."/>
            <person name="Davidsen T.M."/>
            <person name="Wayne K.J."/>
            <person name="Tettelin H."/>
            <person name="Glass J.I."/>
            <person name="Rusch D."/>
            <person name="Podicherti R."/>
            <person name="Tsui H.-C.T."/>
            <person name="Winkler M.E."/>
        </authorList>
    </citation>
    <scope>NUCLEOTIDE SEQUENCE</scope>
</reference>
<dbReference type="EMBL" id="UINC01144635">
    <property type="protein sequence ID" value="SVD34270.1"/>
    <property type="molecule type" value="Genomic_DNA"/>
</dbReference>
<accession>A0A382UJ89</accession>
<dbReference type="Pfam" id="PF02834">
    <property type="entry name" value="LigT_PEase"/>
    <property type="match status" value="1"/>
</dbReference>
<dbReference type="InterPro" id="IPR009097">
    <property type="entry name" value="Cyclic_Pdiesterase"/>
</dbReference>
<sequence>MWPDEPTRQQLFHETHRAVRRCGGQPVPSAQYHVTLAFLGALPVERFDNIVAAGRAVAPAQLELLLDRIGYWPRPRGLWAGPSRCPPLLNAVVS</sequence>
<gene>
    <name evidence="2" type="ORF">METZ01_LOCUS387124</name>
</gene>
<dbReference type="InterPro" id="IPR014051">
    <property type="entry name" value="Phosphoesterase_HXTX"/>
</dbReference>
<protein>
    <recommendedName>
        <fullName evidence="1">Phosphoesterase HXTX domain-containing protein</fullName>
    </recommendedName>
</protein>
<dbReference type="AlphaFoldDB" id="A0A382UJ89"/>